<keyword evidence="2" id="KW-0210">Decarboxylase</keyword>
<reference evidence="5" key="1">
    <citation type="journal article" date="2014" name="Front. Microbiol.">
        <title>High frequency of phylogenetically diverse reductive dehalogenase-homologous genes in deep subseafloor sedimentary metagenomes.</title>
        <authorList>
            <person name="Kawai M."/>
            <person name="Futagami T."/>
            <person name="Toyoda A."/>
            <person name="Takaki Y."/>
            <person name="Nishi S."/>
            <person name="Hori S."/>
            <person name="Arai W."/>
            <person name="Tsubouchi T."/>
            <person name="Morono Y."/>
            <person name="Uchiyama I."/>
            <person name="Ito T."/>
            <person name="Fujiyama A."/>
            <person name="Inagaki F."/>
            <person name="Takami H."/>
        </authorList>
    </citation>
    <scope>NUCLEOTIDE SEQUENCE</scope>
    <source>
        <strain evidence="5">Expedition CK06-06</strain>
    </source>
</reference>
<evidence type="ECO:0000256" key="1">
    <source>
        <dbReference type="ARBA" id="ARBA00001933"/>
    </source>
</evidence>
<dbReference type="Pfam" id="PF00282">
    <property type="entry name" value="Pyridoxal_deC"/>
    <property type="match status" value="1"/>
</dbReference>
<comment type="cofactor">
    <cofactor evidence="1">
        <name>pyridoxal 5'-phosphate</name>
        <dbReference type="ChEBI" id="CHEBI:597326"/>
    </cofactor>
</comment>
<dbReference type="GO" id="GO:0030170">
    <property type="term" value="F:pyridoxal phosphate binding"/>
    <property type="evidence" value="ECO:0007669"/>
    <property type="project" value="InterPro"/>
</dbReference>
<keyword evidence="4" id="KW-0456">Lyase</keyword>
<dbReference type="GO" id="GO:0016831">
    <property type="term" value="F:carboxy-lyase activity"/>
    <property type="evidence" value="ECO:0007669"/>
    <property type="project" value="UniProtKB-KW"/>
</dbReference>
<dbReference type="InterPro" id="IPR002129">
    <property type="entry name" value="PyrdxlP-dep_de-COase"/>
</dbReference>
<dbReference type="SUPFAM" id="SSF53383">
    <property type="entry name" value="PLP-dependent transferases"/>
    <property type="match status" value="1"/>
</dbReference>
<evidence type="ECO:0000256" key="3">
    <source>
        <dbReference type="ARBA" id="ARBA00022898"/>
    </source>
</evidence>
<dbReference type="PRINTS" id="PR00800">
    <property type="entry name" value="YHDCRBOXLASE"/>
</dbReference>
<accession>X0XCV3</accession>
<evidence type="ECO:0000313" key="5">
    <source>
        <dbReference type="EMBL" id="GAG33257.1"/>
    </source>
</evidence>
<evidence type="ECO:0000256" key="2">
    <source>
        <dbReference type="ARBA" id="ARBA00022793"/>
    </source>
</evidence>
<keyword evidence="3" id="KW-0663">Pyridoxal phosphate</keyword>
<evidence type="ECO:0008006" key="6">
    <source>
        <dbReference type="Google" id="ProtNLM"/>
    </source>
</evidence>
<dbReference type="InterPro" id="IPR015424">
    <property type="entry name" value="PyrdxlP-dep_Trfase"/>
</dbReference>
<dbReference type="GO" id="GO:0019752">
    <property type="term" value="P:carboxylic acid metabolic process"/>
    <property type="evidence" value="ECO:0007669"/>
    <property type="project" value="InterPro"/>
</dbReference>
<dbReference type="Gene3D" id="3.40.640.10">
    <property type="entry name" value="Type I PLP-dependent aspartate aminotransferase-like (Major domain)"/>
    <property type="match status" value="1"/>
</dbReference>
<dbReference type="EMBL" id="BARS01046816">
    <property type="protein sequence ID" value="GAG33257.1"/>
    <property type="molecule type" value="Genomic_DNA"/>
</dbReference>
<proteinExistence type="predicted"/>
<evidence type="ECO:0000256" key="4">
    <source>
        <dbReference type="ARBA" id="ARBA00023239"/>
    </source>
</evidence>
<sequence length="158" mass="18066">MDHDEFRKYAHKVVDWMADYLETVEKYPVKSQVKPKDIIKKLPLNAPIKGENFEKIFADFEEIILPGITHWQSPNFFAYFPANSSHPSILAEMLMTTLGAQCMSWVTSPAATELEERVMEWLRDMIGLPKDFSGVIQDTASTSTTCSLLTAREQITNY</sequence>
<dbReference type="PANTHER" id="PTHR11999">
    <property type="entry name" value="GROUP II PYRIDOXAL-5-PHOSPHATE DECARBOXYLASE"/>
    <property type="match status" value="1"/>
</dbReference>
<dbReference type="Gene3D" id="1.20.1340.10">
    <property type="entry name" value="dopa decarboxylase, N-terminal domain"/>
    <property type="match status" value="1"/>
</dbReference>
<comment type="caution">
    <text evidence="5">The sequence shown here is derived from an EMBL/GenBank/DDBJ whole genome shotgun (WGS) entry which is preliminary data.</text>
</comment>
<dbReference type="GO" id="GO:0006520">
    <property type="term" value="P:amino acid metabolic process"/>
    <property type="evidence" value="ECO:0007669"/>
    <property type="project" value="InterPro"/>
</dbReference>
<dbReference type="AlphaFoldDB" id="X0XCV3"/>
<gene>
    <name evidence="5" type="ORF">S01H1_70402</name>
</gene>
<protein>
    <recommendedName>
        <fullName evidence="6">Aromatic-L-amino-acid decarboxylase</fullName>
    </recommendedName>
</protein>
<dbReference type="PANTHER" id="PTHR11999:SF70">
    <property type="entry name" value="MIP05841P"/>
    <property type="match status" value="1"/>
</dbReference>
<name>X0XCV3_9ZZZZ</name>
<dbReference type="GO" id="GO:0005737">
    <property type="term" value="C:cytoplasm"/>
    <property type="evidence" value="ECO:0007669"/>
    <property type="project" value="TreeGrafter"/>
</dbReference>
<feature type="non-terminal residue" evidence="5">
    <location>
        <position position="158"/>
    </location>
</feature>
<dbReference type="InterPro" id="IPR015421">
    <property type="entry name" value="PyrdxlP-dep_Trfase_major"/>
</dbReference>
<organism evidence="5">
    <name type="scientific">marine sediment metagenome</name>
    <dbReference type="NCBI Taxonomy" id="412755"/>
    <lineage>
        <taxon>unclassified sequences</taxon>
        <taxon>metagenomes</taxon>
        <taxon>ecological metagenomes</taxon>
    </lineage>
</organism>
<dbReference type="InterPro" id="IPR010977">
    <property type="entry name" value="Aromatic_deC"/>
</dbReference>